<evidence type="ECO:0000259" key="1">
    <source>
        <dbReference type="Pfam" id="PF00561"/>
    </source>
</evidence>
<dbReference type="Gene3D" id="3.40.50.1820">
    <property type="entry name" value="alpha/beta hydrolase"/>
    <property type="match status" value="1"/>
</dbReference>
<organism evidence="2 3">
    <name type="scientific">Rhizobium loti</name>
    <name type="common">Mesorhizobium loti</name>
    <dbReference type="NCBI Taxonomy" id="381"/>
    <lineage>
        <taxon>Bacteria</taxon>
        <taxon>Pseudomonadati</taxon>
        <taxon>Pseudomonadota</taxon>
        <taxon>Alphaproteobacteria</taxon>
        <taxon>Hyphomicrobiales</taxon>
        <taxon>Phyllobacteriaceae</taxon>
        <taxon>Mesorhizobium</taxon>
    </lineage>
</organism>
<name>A0A8E3B8H6_RHILI</name>
<dbReference type="PRINTS" id="PR00412">
    <property type="entry name" value="EPOXHYDRLASE"/>
</dbReference>
<dbReference type="InterPro" id="IPR000073">
    <property type="entry name" value="AB_hydrolase_1"/>
</dbReference>
<sequence length="308" mass="33311">MFDEFQSAEIDTGDAGIFCLRAGSGPPLLLLHGFPPTHLMWHDIAPVLADRFSVVCADLRGYGGSSCPASTPDHAPYAKRSMAADMVALMEKLGFSRFMVAGHDRGGRVGYRMALDHPDSIEKLALLDIIATADVWDRADARLALGYWPWSLLAQPEPLPETILAGAAEAIIENALSGWGSSPSAFPAEVRQAYVDALRDPSHIHAICEEYRAGATLDREHDRSDKAAGRRIRCPLLALWSGQGALAEWYAGEGGPLALWRGWADDVRGQAMPGGHFFPEENPAQTVDALAGFFGEPGHAAQKILSRR</sequence>
<dbReference type="PRINTS" id="PR00111">
    <property type="entry name" value="ABHYDROLASE"/>
</dbReference>
<dbReference type="GO" id="GO:0003824">
    <property type="term" value="F:catalytic activity"/>
    <property type="evidence" value="ECO:0007669"/>
    <property type="project" value="InterPro"/>
</dbReference>
<dbReference type="InterPro" id="IPR000639">
    <property type="entry name" value="Epox_hydrolase-like"/>
</dbReference>
<dbReference type="Proteomes" id="UP000245631">
    <property type="component" value="Unassembled WGS sequence"/>
</dbReference>
<dbReference type="InterPro" id="IPR050266">
    <property type="entry name" value="AB_hydrolase_sf"/>
</dbReference>
<gene>
    <name evidence="2" type="ORF">C8D77_1011630</name>
</gene>
<dbReference type="GeneID" id="61050952"/>
<dbReference type="GO" id="GO:0016020">
    <property type="term" value="C:membrane"/>
    <property type="evidence" value="ECO:0007669"/>
    <property type="project" value="TreeGrafter"/>
</dbReference>
<dbReference type="AlphaFoldDB" id="A0A8E3B8H6"/>
<dbReference type="PANTHER" id="PTHR43798:SF33">
    <property type="entry name" value="HYDROLASE, PUTATIVE (AFU_ORTHOLOGUE AFUA_2G14860)-RELATED"/>
    <property type="match status" value="1"/>
</dbReference>
<dbReference type="SUPFAM" id="SSF53474">
    <property type="entry name" value="alpha/beta-Hydrolases"/>
    <property type="match status" value="1"/>
</dbReference>
<feature type="domain" description="AB hydrolase-1" evidence="1">
    <location>
        <begin position="26"/>
        <end position="249"/>
    </location>
</feature>
<evidence type="ECO:0000313" key="3">
    <source>
        <dbReference type="Proteomes" id="UP000245631"/>
    </source>
</evidence>
<accession>A0A8E3B8H6</accession>
<dbReference type="PANTHER" id="PTHR43798">
    <property type="entry name" value="MONOACYLGLYCEROL LIPASE"/>
    <property type="match status" value="1"/>
</dbReference>
<dbReference type="InterPro" id="IPR029058">
    <property type="entry name" value="AB_hydrolase_fold"/>
</dbReference>
<evidence type="ECO:0000313" key="2">
    <source>
        <dbReference type="EMBL" id="PWJ94943.1"/>
    </source>
</evidence>
<comment type="caution">
    <text evidence="2">The sequence shown here is derived from an EMBL/GenBank/DDBJ whole genome shotgun (WGS) entry which is preliminary data.</text>
</comment>
<protein>
    <submittedName>
        <fullName evidence="2">Haloacetate dehalogenase</fullName>
    </submittedName>
</protein>
<dbReference type="RefSeq" id="WP_109660907.1">
    <property type="nucleotide sequence ID" value="NZ_QGGH01000001.1"/>
</dbReference>
<dbReference type="EMBL" id="QGGH01000001">
    <property type="protein sequence ID" value="PWJ94943.1"/>
    <property type="molecule type" value="Genomic_DNA"/>
</dbReference>
<reference evidence="2 3" key="1">
    <citation type="submission" date="2018-05" db="EMBL/GenBank/DDBJ databases">
        <title>Genomic Encyclopedia of Type Strains, Phase IV (KMG-IV): sequencing the most valuable type-strain genomes for metagenomic binning, comparative biology and taxonomic classification.</title>
        <authorList>
            <person name="Goeker M."/>
        </authorList>
    </citation>
    <scope>NUCLEOTIDE SEQUENCE [LARGE SCALE GENOMIC DNA]</scope>
    <source>
        <strain evidence="2 3">DSM 2626</strain>
    </source>
</reference>
<proteinExistence type="predicted"/>
<dbReference type="Pfam" id="PF00561">
    <property type="entry name" value="Abhydrolase_1"/>
    <property type="match status" value="1"/>
</dbReference>